<dbReference type="SUPFAM" id="SSF54862">
    <property type="entry name" value="4Fe-4S ferredoxins"/>
    <property type="match status" value="1"/>
</dbReference>
<dbReference type="Proteomes" id="UP001379235">
    <property type="component" value="Unassembled WGS sequence"/>
</dbReference>
<proteinExistence type="predicted"/>
<dbReference type="PRINTS" id="PR00352">
    <property type="entry name" value="3FE4SFRDOXIN"/>
</dbReference>
<name>A0ABU8SAV5_9SPHN</name>
<dbReference type="InterPro" id="IPR051269">
    <property type="entry name" value="Fe-S_cluster_ET"/>
</dbReference>
<reference evidence="8 9" key="1">
    <citation type="submission" date="2024-03" db="EMBL/GenBank/DDBJ databases">
        <authorList>
            <person name="Jo J.-H."/>
        </authorList>
    </citation>
    <scope>NUCLEOTIDE SEQUENCE [LARGE SCALE GENOMIC DNA]</scope>
    <source>
        <strain evidence="8 9">AS3R-12</strain>
    </source>
</reference>
<evidence type="ECO:0000259" key="7">
    <source>
        <dbReference type="PROSITE" id="PS51379"/>
    </source>
</evidence>
<keyword evidence="9" id="KW-1185">Reference proteome</keyword>
<sequence>MSGEGKLKVVINKPACCGYGVCADICPDVYKLDENGIVYVDDEIVPDGMEDLAREGADACPQAAIKVVPA</sequence>
<organism evidence="8 9">
    <name type="scientific">Novosphingobium aquae</name>
    <dbReference type="NCBI Taxonomy" id="3133435"/>
    <lineage>
        <taxon>Bacteria</taxon>
        <taxon>Pseudomonadati</taxon>
        <taxon>Pseudomonadota</taxon>
        <taxon>Alphaproteobacteria</taxon>
        <taxon>Sphingomonadales</taxon>
        <taxon>Sphingomonadaceae</taxon>
        <taxon>Novosphingobium</taxon>
    </lineage>
</organism>
<dbReference type="EMBL" id="JBBHJY010000007">
    <property type="protein sequence ID" value="MEJ6011115.1"/>
    <property type="molecule type" value="Genomic_DNA"/>
</dbReference>
<dbReference type="PROSITE" id="PS51379">
    <property type="entry name" value="4FE4S_FER_2"/>
    <property type="match status" value="1"/>
</dbReference>
<feature type="domain" description="4Fe-4S ferredoxin-type" evidence="7">
    <location>
        <begin position="7"/>
        <end position="35"/>
    </location>
</feature>
<keyword evidence="5 6" id="KW-0411">Iron-sulfur</keyword>
<evidence type="ECO:0000313" key="8">
    <source>
        <dbReference type="EMBL" id="MEJ6011115.1"/>
    </source>
</evidence>
<comment type="caution">
    <text evidence="8">The sequence shown here is derived from an EMBL/GenBank/DDBJ whole genome shotgun (WGS) entry which is preliminary data.</text>
</comment>
<keyword evidence="3 6" id="KW-0249">Electron transport</keyword>
<comment type="function">
    <text evidence="6">Ferredoxins are iron-sulfur proteins that transfer electrons in a wide variety of metabolic reactions.</text>
</comment>
<evidence type="ECO:0000256" key="1">
    <source>
        <dbReference type="ARBA" id="ARBA00022448"/>
    </source>
</evidence>
<protein>
    <recommendedName>
        <fullName evidence="6">Ferredoxin</fullName>
    </recommendedName>
</protein>
<evidence type="ECO:0000313" key="9">
    <source>
        <dbReference type="Proteomes" id="UP001379235"/>
    </source>
</evidence>
<gene>
    <name evidence="8" type="ORF">WG900_14420</name>
</gene>
<accession>A0ABU8SAV5</accession>
<evidence type="ECO:0000256" key="5">
    <source>
        <dbReference type="ARBA" id="ARBA00023014"/>
    </source>
</evidence>
<dbReference type="PANTHER" id="PTHR36923">
    <property type="entry name" value="FERREDOXIN"/>
    <property type="match status" value="1"/>
</dbReference>
<dbReference type="PANTHER" id="PTHR36923:SF3">
    <property type="entry name" value="FERREDOXIN"/>
    <property type="match status" value="1"/>
</dbReference>
<dbReference type="Pfam" id="PF13459">
    <property type="entry name" value="Fer4_15"/>
    <property type="match status" value="1"/>
</dbReference>
<evidence type="ECO:0000256" key="4">
    <source>
        <dbReference type="ARBA" id="ARBA00023004"/>
    </source>
</evidence>
<dbReference type="RefSeq" id="WP_264415316.1">
    <property type="nucleotide sequence ID" value="NZ_JBBHJY010000007.1"/>
</dbReference>
<evidence type="ECO:0000256" key="2">
    <source>
        <dbReference type="ARBA" id="ARBA00022723"/>
    </source>
</evidence>
<keyword evidence="4 6" id="KW-0408">Iron</keyword>
<evidence type="ECO:0000256" key="6">
    <source>
        <dbReference type="RuleBase" id="RU368020"/>
    </source>
</evidence>
<dbReference type="InterPro" id="IPR001080">
    <property type="entry name" value="3Fe4S_ferredoxin"/>
</dbReference>
<keyword evidence="1 6" id="KW-0813">Transport</keyword>
<dbReference type="Gene3D" id="3.30.70.20">
    <property type="match status" value="1"/>
</dbReference>
<keyword evidence="2 6" id="KW-0479">Metal-binding</keyword>
<evidence type="ECO:0000256" key="3">
    <source>
        <dbReference type="ARBA" id="ARBA00022982"/>
    </source>
</evidence>
<dbReference type="InterPro" id="IPR017896">
    <property type="entry name" value="4Fe4S_Fe-S-bd"/>
</dbReference>